<dbReference type="InterPro" id="IPR040410">
    <property type="entry name" value="UPF0658_Golgi"/>
</dbReference>
<feature type="transmembrane region" description="Helical" evidence="2">
    <location>
        <begin position="12"/>
        <end position="32"/>
    </location>
</feature>
<name>A0A9P5N708_GYMJU</name>
<feature type="region of interest" description="Disordered" evidence="1">
    <location>
        <begin position="282"/>
        <end position="399"/>
    </location>
</feature>
<dbReference type="PANTHER" id="PTHR34391">
    <property type="entry name" value="UPF0658 GOLGI APPARATUS MEMBRANE PROTEIN C1952.10C-RELATED"/>
    <property type="match status" value="1"/>
</dbReference>
<comment type="caution">
    <text evidence="3">The sequence shown here is derived from an EMBL/GenBank/DDBJ whole genome shotgun (WGS) entry which is preliminary data.</text>
</comment>
<dbReference type="EMBL" id="JADNYJ010000343">
    <property type="protein sequence ID" value="KAF8870640.1"/>
    <property type="molecule type" value="Genomic_DNA"/>
</dbReference>
<feature type="transmembrane region" description="Helical" evidence="2">
    <location>
        <begin position="101"/>
        <end position="121"/>
    </location>
</feature>
<evidence type="ECO:0000313" key="3">
    <source>
        <dbReference type="EMBL" id="KAF8870640.1"/>
    </source>
</evidence>
<feature type="compositionally biased region" description="Basic and acidic residues" evidence="1">
    <location>
        <begin position="375"/>
        <end position="393"/>
    </location>
</feature>
<gene>
    <name evidence="3" type="ORF">CPB84DRAFT_839439</name>
</gene>
<organism evidence="3 4">
    <name type="scientific">Gymnopilus junonius</name>
    <name type="common">Spectacular rustgill mushroom</name>
    <name type="synonym">Gymnopilus spectabilis subsp. junonius</name>
    <dbReference type="NCBI Taxonomy" id="109634"/>
    <lineage>
        <taxon>Eukaryota</taxon>
        <taxon>Fungi</taxon>
        <taxon>Dikarya</taxon>
        <taxon>Basidiomycota</taxon>
        <taxon>Agaricomycotina</taxon>
        <taxon>Agaricomycetes</taxon>
        <taxon>Agaricomycetidae</taxon>
        <taxon>Agaricales</taxon>
        <taxon>Agaricineae</taxon>
        <taxon>Hymenogastraceae</taxon>
        <taxon>Gymnopilus</taxon>
    </lineage>
</organism>
<feature type="transmembrane region" description="Helical" evidence="2">
    <location>
        <begin position="133"/>
        <end position="157"/>
    </location>
</feature>
<accession>A0A9P5N708</accession>
<keyword evidence="2" id="KW-0472">Membrane</keyword>
<dbReference type="Proteomes" id="UP000724874">
    <property type="component" value="Unassembled WGS sequence"/>
</dbReference>
<proteinExistence type="predicted"/>
<dbReference type="GO" id="GO:0005794">
    <property type="term" value="C:Golgi apparatus"/>
    <property type="evidence" value="ECO:0007669"/>
    <property type="project" value="TreeGrafter"/>
</dbReference>
<feature type="transmembrane region" description="Helical" evidence="2">
    <location>
        <begin position="60"/>
        <end position="81"/>
    </location>
</feature>
<feature type="compositionally biased region" description="Polar residues" evidence="1">
    <location>
        <begin position="328"/>
        <end position="339"/>
    </location>
</feature>
<sequence>MDVMGRWWDVRLKHSIPILVVNLVILVAYIYLSSKLYKVYANETFSRVGASPSIHRIYKIVLFFSVCLQLSGFFSIASTAIWLDKVCHSFLMELTEYVDLYMAAFIVTLVFQFPWFYLGWVCVRKECKVRFGIFCVISCILLALSSAFFSGSLYRYIFKSWPFFATITITAYLLLVTTSVLGVVCRLNFEKGLAHYLQVTNALEGVDFTPVSFPKSVDSDIEKNDFDLFKGAPSPTPAAPIVVQRPALSHREPRRRSVKERVSAVFSGDFYSKDPIKISSSPPLISELGPRPVFGGPRSSSMAPSAEPRPSIYNMKKSAVPKGKKDQSLSFPCSRPSRTNLKHCSRDRSHRSSVEIIIGQSISNSSGAWSSSEPSGREEEGIVRWKGRQDNDSSPKYAT</sequence>
<protein>
    <submittedName>
        <fullName evidence="3">Uncharacterized protein</fullName>
    </submittedName>
</protein>
<dbReference type="PANTHER" id="PTHR34391:SF2">
    <property type="entry name" value="TRP C-TERMINAL DOMAIN-CONTAINING PROTEIN"/>
    <property type="match status" value="1"/>
</dbReference>
<evidence type="ECO:0000313" key="4">
    <source>
        <dbReference type="Proteomes" id="UP000724874"/>
    </source>
</evidence>
<keyword evidence="4" id="KW-1185">Reference proteome</keyword>
<evidence type="ECO:0000256" key="1">
    <source>
        <dbReference type="SAM" id="MobiDB-lite"/>
    </source>
</evidence>
<keyword evidence="2" id="KW-0812">Transmembrane</keyword>
<feature type="compositionally biased region" description="Low complexity" evidence="1">
    <location>
        <begin position="356"/>
        <end position="374"/>
    </location>
</feature>
<dbReference type="AlphaFoldDB" id="A0A9P5N708"/>
<reference evidence="3" key="1">
    <citation type="submission" date="2020-11" db="EMBL/GenBank/DDBJ databases">
        <authorList>
            <consortium name="DOE Joint Genome Institute"/>
            <person name="Ahrendt S."/>
            <person name="Riley R."/>
            <person name="Andreopoulos W."/>
            <person name="LaButti K."/>
            <person name="Pangilinan J."/>
            <person name="Ruiz-duenas F.J."/>
            <person name="Barrasa J.M."/>
            <person name="Sanchez-Garcia M."/>
            <person name="Camarero S."/>
            <person name="Miyauchi S."/>
            <person name="Serrano A."/>
            <person name="Linde D."/>
            <person name="Babiker R."/>
            <person name="Drula E."/>
            <person name="Ayuso-Fernandez I."/>
            <person name="Pacheco R."/>
            <person name="Padilla G."/>
            <person name="Ferreira P."/>
            <person name="Barriuso J."/>
            <person name="Kellner H."/>
            <person name="Castanera R."/>
            <person name="Alfaro M."/>
            <person name="Ramirez L."/>
            <person name="Pisabarro A.G."/>
            <person name="Kuo A."/>
            <person name="Tritt A."/>
            <person name="Lipzen A."/>
            <person name="He G."/>
            <person name="Yan M."/>
            <person name="Ng V."/>
            <person name="Cullen D."/>
            <person name="Martin F."/>
            <person name="Rosso M.-N."/>
            <person name="Henrissat B."/>
            <person name="Hibbett D."/>
            <person name="Martinez A.T."/>
            <person name="Grigoriev I.V."/>
        </authorList>
    </citation>
    <scope>NUCLEOTIDE SEQUENCE</scope>
    <source>
        <strain evidence="3">AH 44721</strain>
    </source>
</reference>
<keyword evidence="2" id="KW-1133">Transmembrane helix</keyword>
<feature type="transmembrane region" description="Helical" evidence="2">
    <location>
        <begin position="163"/>
        <end position="185"/>
    </location>
</feature>
<dbReference type="OrthoDB" id="2684482at2759"/>
<evidence type="ECO:0000256" key="2">
    <source>
        <dbReference type="SAM" id="Phobius"/>
    </source>
</evidence>
<feature type="compositionally biased region" description="Basic and acidic residues" evidence="1">
    <location>
        <begin position="344"/>
        <end position="353"/>
    </location>
</feature>